<dbReference type="AlphaFoldDB" id="A0A0F9MCT5"/>
<feature type="compositionally biased region" description="Basic and acidic residues" evidence="1">
    <location>
        <begin position="106"/>
        <end position="115"/>
    </location>
</feature>
<protein>
    <submittedName>
        <fullName evidence="2">Uncharacterized protein</fullName>
    </submittedName>
</protein>
<accession>A0A0F9MCT5</accession>
<sequence length="129" mass="13993">MKPLLVEGIEEIEITDPAGLCNPPVPQLPSGFRAQPSPVPPPTTPYDAFQASGTFGRPFPLEPLVPDVIPGRIRPPERFRPQVTKTVPPSDDRSKWGVGGEVIRQAGKEIGKWEKNWNSSVGGSRTDGD</sequence>
<name>A0A0F9MCT5_9ZZZZ</name>
<comment type="caution">
    <text evidence="2">The sequence shown here is derived from an EMBL/GenBank/DDBJ whole genome shotgun (WGS) entry which is preliminary data.</text>
</comment>
<organism evidence="2">
    <name type="scientific">marine sediment metagenome</name>
    <dbReference type="NCBI Taxonomy" id="412755"/>
    <lineage>
        <taxon>unclassified sequences</taxon>
        <taxon>metagenomes</taxon>
        <taxon>ecological metagenomes</taxon>
    </lineage>
</organism>
<evidence type="ECO:0000313" key="2">
    <source>
        <dbReference type="EMBL" id="KKM67007.1"/>
    </source>
</evidence>
<reference evidence="2" key="1">
    <citation type="journal article" date="2015" name="Nature">
        <title>Complex archaea that bridge the gap between prokaryotes and eukaryotes.</title>
        <authorList>
            <person name="Spang A."/>
            <person name="Saw J.H."/>
            <person name="Jorgensen S.L."/>
            <person name="Zaremba-Niedzwiedzka K."/>
            <person name="Martijn J."/>
            <person name="Lind A.E."/>
            <person name="van Eijk R."/>
            <person name="Schleper C."/>
            <person name="Guy L."/>
            <person name="Ettema T.J."/>
        </authorList>
    </citation>
    <scope>NUCLEOTIDE SEQUENCE</scope>
</reference>
<feature type="region of interest" description="Disordered" evidence="1">
    <location>
        <begin position="17"/>
        <end position="129"/>
    </location>
</feature>
<evidence type="ECO:0000256" key="1">
    <source>
        <dbReference type="SAM" id="MobiDB-lite"/>
    </source>
</evidence>
<gene>
    <name evidence="2" type="ORF">LCGC14_1475470</name>
</gene>
<proteinExistence type="predicted"/>
<dbReference type="EMBL" id="LAZR01010425">
    <property type="protein sequence ID" value="KKM67007.1"/>
    <property type="molecule type" value="Genomic_DNA"/>
</dbReference>